<protein>
    <recommendedName>
        <fullName evidence="8">Aldose 1-epimerase</fullName>
        <ecNumber evidence="8">5.1.3.3</ecNumber>
    </recommendedName>
</protein>
<dbReference type="EMBL" id="SNYC01000003">
    <property type="protein sequence ID" value="TDQ11696.1"/>
    <property type="molecule type" value="Genomic_DNA"/>
</dbReference>
<keyword evidence="5" id="KW-0106">Calcium</keyword>
<evidence type="ECO:0000256" key="2">
    <source>
        <dbReference type="ARBA" id="ARBA00005028"/>
    </source>
</evidence>
<evidence type="ECO:0000256" key="9">
    <source>
        <dbReference type="PIRSR" id="PIRSR005096-1"/>
    </source>
</evidence>
<comment type="cofactor">
    <cofactor evidence="1">
        <name>Ca(2+)</name>
        <dbReference type="ChEBI" id="CHEBI:29108"/>
    </cofactor>
</comment>
<dbReference type="Gene3D" id="2.70.98.10">
    <property type="match status" value="1"/>
</dbReference>
<feature type="active site" description="Proton acceptor" evidence="9">
    <location>
        <position position="310"/>
    </location>
</feature>
<comment type="caution">
    <text evidence="12">The sequence shown here is derived from an EMBL/GenBank/DDBJ whole genome shotgun (WGS) entry which is preliminary data.</text>
</comment>
<dbReference type="SUPFAM" id="SSF74650">
    <property type="entry name" value="Galactose mutarotase-like"/>
    <property type="match status" value="1"/>
</dbReference>
<dbReference type="GO" id="GO:0033499">
    <property type="term" value="P:galactose catabolic process via UDP-galactose, Leloir pathway"/>
    <property type="evidence" value="ECO:0007669"/>
    <property type="project" value="TreeGrafter"/>
</dbReference>
<feature type="binding site" evidence="11">
    <location>
        <begin position="85"/>
        <end position="86"/>
    </location>
    <ligand>
        <name>beta-D-galactose</name>
        <dbReference type="ChEBI" id="CHEBI:27667"/>
    </ligand>
</feature>
<evidence type="ECO:0000256" key="11">
    <source>
        <dbReference type="PIRSR" id="PIRSR005096-3"/>
    </source>
</evidence>
<feature type="binding site" evidence="10">
    <location>
        <position position="246"/>
    </location>
    <ligand>
        <name>beta-D-galactose</name>
        <dbReference type="ChEBI" id="CHEBI:27667"/>
    </ligand>
</feature>
<organism evidence="12 13">
    <name type="scientific">Pedobacter metabolipauper</name>
    <dbReference type="NCBI Taxonomy" id="425513"/>
    <lineage>
        <taxon>Bacteria</taxon>
        <taxon>Pseudomonadati</taxon>
        <taxon>Bacteroidota</taxon>
        <taxon>Sphingobacteriia</taxon>
        <taxon>Sphingobacteriales</taxon>
        <taxon>Sphingobacteriaceae</taxon>
        <taxon>Pedobacter</taxon>
    </lineage>
</organism>
<sequence>MKTNLIKTGKIINGKEVLAIELTNTHGTYVKIYNYGAIVNSFIVTNKHGEKQDIVLGFDDFDAYTSEDYLSNYPYFGAVIGRYANRIKSGNFSIDGKAHQLALNNGPNCLHGGLEGFDRKVWDVLSTIDPSLTLQYISPAGEENFPGNLTVQVTFKLTDDDELILDYKASTDEATAINLTHHGYFNLAADGGSVANHIHRMPASHYLEQDADFSATGRLIPVEGTSHDFLAPKAIGSDWNAADGYDQSFVLDKQAGQFTLASETYEEGSGLKLSVYTTEPVAHFYTAKHMAVKNGKGGRDYKAFEAFCVETQHHPNAVNVSDFPNTILRPGEHYVQTTIFKIEKLTGKIE</sequence>
<proteinExistence type="inferred from homology"/>
<keyword evidence="13" id="KW-1185">Reference proteome</keyword>
<dbReference type="Pfam" id="PF01263">
    <property type="entry name" value="Aldose_epim"/>
    <property type="match status" value="1"/>
</dbReference>
<dbReference type="PANTHER" id="PTHR10091">
    <property type="entry name" value="ALDOSE-1-EPIMERASE"/>
    <property type="match status" value="1"/>
</dbReference>
<comment type="pathway">
    <text evidence="2 8">Carbohydrate metabolism; hexose metabolism.</text>
</comment>
<dbReference type="InterPro" id="IPR015443">
    <property type="entry name" value="Aldose_1-epimerase"/>
</dbReference>
<dbReference type="AlphaFoldDB" id="A0A4R6SZ18"/>
<evidence type="ECO:0000256" key="7">
    <source>
        <dbReference type="ARBA" id="ARBA00023277"/>
    </source>
</evidence>
<dbReference type="EC" id="5.1.3.3" evidence="8"/>
<accession>A0A4R6SZ18</accession>
<dbReference type="GO" id="GO:0004034">
    <property type="term" value="F:aldose 1-epimerase activity"/>
    <property type="evidence" value="ECO:0007669"/>
    <property type="project" value="UniProtKB-EC"/>
</dbReference>
<evidence type="ECO:0000256" key="8">
    <source>
        <dbReference type="PIRNR" id="PIRNR005096"/>
    </source>
</evidence>
<gene>
    <name evidence="12" type="ORF">ATK78_0819</name>
</gene>
<dbReference type="PANTHER" id="PTHR10091:SF0">
    <property type="entry name" value="GALACTOSE MUTAROTASE"/>
    <property type="match status" value="1"/>
</dbReference>
<dbReference type="PIRSF" id="PIRSF005096">
    <property type="entry name" value="GALM"/>
    <property type="match status" value="1"/>
</dbReference>
<evidence type="ECO:0000313" key="13">
    <source>
        <dbReference type="Proteomes" id="UP000295620"/>
    </source>
</evidence>
<dbReference type="InterPro" id="IPR047215">
    <property type="entry name" value="Galactose_mutarotase-like"/>
</dbReference>
<keyword evidence="6 8" id="KW-0413">Isomerase</keyword>
<evidence type="ECO:0000256" key="10">
    <source>
        <dbReference type="PIRSR" id="PIRSR005096-2"/>
    </source>
</evidence>
<evidence type="ECO:0000256" key="6">
    <source>
        <dbReference type="ARBA" id="ARBA00023235"/>
    </source>
</evidence>
<dbReference type="CDD" id="cd09019">
    <property type="entry name" value="galactose_mutarotase_like"/>
    <property type="match status" value="1"/>
</dbReference>
<dbReference type="InterPro" id="IPR011013">
    <property type="entry name" value="Gal_mutarotase_sf_dom"/>
</dbReference>
<dbReference type="RefSeq" id="WP_133574747.1">
    <property type="nucleotide sequence ID" value="NZ_SNYC01000003.1"/>
</dbReference>
<evidence type="ECO:0000256" key="1">
    <source>
        <dbReference type="ARBA" id="ARBA00001913"/>
    </source>
</evidence>
<dbReference type="UniPathway" id="UPA00242"/>
<dbReference type="GO" id="GO:0030246">
    <property type="term" value="F:carbohydrate binding"/>
    <property type="evidence" value="ECO:0007669"/>
    <property type="project" value="InterPro"/>
</dbReference>
<feature type="binding site" evidence="11">
    <location>
        <begin position="182"/>
        <end position="184"/>
    </location>
    <ligand>
        <name>beta-D-galactose</name>
        <dbReference type="ChEBI" id="CHEBI:27667"/>
    </ligand>
</feature>
<dbReference type="InterPro" id="IPR014718">
    <property type="entry name" value="GH-type_carb-bd"/>
</dbReference>
<comment type="subunit">
    <text evidence="4">Monomer.</text>
</comment>
<evidence type="ECO:0000256" key="3">
    <source>
        <dbReference type="ARBA" id="ARBA00006206"/>
    </source>
</evidence>
<comment type="catalytic activity">
    <reaction evidence="8">
        <text>alpha-D-glucose = beta-D-glucose</text>
        <dbReference type="Rhea" id="RHEA:10264"/>
        <dbReference type="ChEBI" id="CHEBI:15903"/>
        <dbReference type="ChEBI" id="CHEBI:17925"/>
        <dbReference type="EC" id="5.1.3.3"/>
    </reaction>
</comment>
<dbReference type="OrthoDB" id="9779408at2"/>
<keyword evidence="7 8" id="KW-0119">Carbohydrate metabolism</keyword>
<dbReference type="NCBIfam" id="NF008277">
    <property type="entry name" value="PRK11055.1"/>
    <property type="match status" value="1"/>
</dbReference>
<evidence type="ECO:0000256" key="5">
    <source>
        <dbReference type="ARBA" id="ARBA00022837"/>
    </source>
</evidence>
<comment type="similarity">
    <text evidence="3 8">Belongs to the aldose epimerase family.</text>
</comment>
<reference evidence="12 13" key="1">
    <citation type="submission" date="2019-03" db="EMBL/GenBank/DDBJ databases">
        <title>Genomic Encyclopedia of Archaeal and Bacterial Type Strains, Phase II (KMG-II): from individual species to whole genera.</title>
        <authorList>
            <person name="Goeker M."/>
        </authorList>
    </citation>
    <scope>NUCLEOTIDE SEQUENCE [LARGE SCALE GENOMIC DNA]</scope>
    <source>
        <strain evidence="12 13">DSM 19035</strain>
    </source>
</reference>
<name>A0A4R6SZ18_9SPHI</name>
<evidence type="ECO:0000256" key="4">
    <source>
        <dbReference type="ARBA" id="ARBA00011245"/>
    </source>
</evidence>
<dbReference type="InterPro" id="IPR008183">
    <property type="entry name" value="Aldose_1/G6P_1-epimerase"/>
</dbReference>
<evidence type="ECO:0000313" key="12">
    <source>
        <dbReference type="EMBL" id="TDQ11696.1"/>
    </source>
</evidence>
<feature type="active site" description="Proton donor" evidence="9">
    <location>
        <position position="182"/>
    </location>
</feature>
<dbReference type="GO" id="GO:0006006">
    <property type="term" value="P:glucose metabolic process"/>
    <property type="evidence" value="ECO:0007669"/>
    <property type="project" value="TreeGrafter"/>
</dbReference>
<dbReference type="Proteomes" id="UP000295620">
    <property type="component" value="Unassembled WGS sequence"/>
</dbReference>